<feature type="domain" description="MlaB-like STAS" evidence="1">
    <location>
        <begin position="13"/>
        <end position="89"/>
    </location>
</feature>
<name>A0A1E7R195_9GAMM</name>
<dbReference type="InterPro" id="IPR058548">
    <property type="entry name" value="MlaB-like_STAS"/>
</dbReference>
<dbReference type="InterPro" id="IPR036513">
    <property type="entry name" value="STAS_dom_sf"/>
</dbReference>
<organism evidence="2 3">
    <name type="scientific">Acinetobacter qingfengensis</name>
    <dbReference type="NCBI Taxonomy" id="1262585"/>
    <lineage>
        <taxon>Bacteria</taxon>
        <taxon>Pseudomonadati</taxon>
        <taxon>Pseudomonadota</taxon>
        <taxon>Gammaproteobacteria</taxon>
        <taxon>Moraxellales</taxon>
        <taxon>Moraxellaceae</taxon>
        <taxon>Acinetobacter</taxon>
    </lineage>
</organism>
<keyword evidence="3" id="KW-1185">Reference proteome</keyword>
<dbReference type="Pfam" id="PF13466">
    <property type="entry name" value="STAS_2"/>
    <property type="match status" value="1"/>
</dbReference>
<proteinExistence type="predicted"/>
<dbReference type="AlphaFoldDB" id="A0A1E7R195"/>
<gene>
    <name evidence="2" type="ORF">BJI46_04880</name>
</gene>
<evidence type="ECO:0000313" key="2">
    <source>
        <dbReference type="EMBL" id="OEY93078.1"/>
    </source>
</evidence>
<sequence>MAKLQQLENQIAVIGQIDFENADDVYRQGLQIIKNNQHWPMLIDLQQLTHGNTLALAVFIQWLRACPGQHQLKLLHVPAKMQGILRASHLEQIAI</sequence>
<dbReference type="OrthoDB" id="6706370at2"/>
<evidence type="ECO:0000313" key="3">
    <source>
        <dbReference type="Proteomes" id="UP000185895"/>
    </source>
</evidence>
<dbReference type="STRING" id="1262585.BJI46_04880"/>
<protein>
    <recommendedName>
        <fullName evidence="1">MlaB-like STAS domain-containing protein</fullName>
    </recommendedName>
</protein>
<accession>A0A1E7R195</accession>
<reference evidence="2 3" key="1">
    <citation type="submission" date="2016-09" db="EMBL/GenBank/DDBJ databases">
        <authorList>
            <person name="Capua I."/>
            <person name="De Benedictis P."/>
            <person name="Joannis T."/>
            <person name="Lombin L.H."/>
            <person name="Cattoli G."/>
        </authorList>
    </citation>
    <scope>NUCLEOTIDE SEQUENCE [LARGE SCALE GENOMIC DNA]</scope>
    <source>
        <strain evidence="2 3">ANC 4671</strain>
    </source>
</reference>
<dbReference type="Gene3D" id="3.30.750.24">
    <property type="entry name" value="STAS domain"/>
    <property type="match status" value="1"/>
</dbReference>
<dbReference type="EMBL" id="MKKK01000056">
    <property type="protein sequence ID" value="OEY93078.1"/>
    <property type="molecule type" value="Genomic_DNA"/>
</dbReference>
<dbReference type="Proteomes" id="UP000185895">
    <property type="component" value="Unassembled WGS sequence"/>
</dbReference>
<dbReference type="SUPFAM" id="SSF52091">
    <property type="entry name" value="SpoIIaa-like"/>
    <property type="match status" value="1"/>
</dbReference>
<evidence type="ECO:0000259" key="1">
    <source>
        <dbReference type="Pfam" id="PF13466"/>
    </source>
</evidence>
<comment type="caution">
    <text evidence="2">The sequence shown here is derived from an EMBL/GenBank/DDBJ whole genome shotgun (WGS) entry which is preliminary data.</text>
</comment>
<dbReference type="RefSeq" id="WP_070070649.1">
    <property type="nucleotide sequence ID" value="NZ_MKKK01000056.1"/>
</dbReference>